<evidence type="ECO:0000313" key="1">
    <source>
        <dbReference type="EMBL" id="CAA2618502.1"/>
    </source>
</evidence>
<keyword evidence="2" id="KW-1185">Reference proteome</keyword>
<gene>
    <name evidence="1" type="ORF">SI7747_04004669</name>
</gene>
<protein>
    <submittedName>
        <fullName evidence="1">Uncharacterized protein</fullName>
    </submittedName>
</protein>
<reference evidence="1 2" key="1">
    <citation type="submission" date="2019-12" db="EMBL/GenBank/DDBJ databases">
        <authorList>
            <person name="Scholz U."/>
            <person name="Mascher M."/>
            <person name="Fiebig A."/>
        </authorList>
    </citation>
    <scope>NUCLEOTIDE SEQUENCE</scope>
</reference>
<evidence type="ECO:0000313" key="2">
    <source>
        <dbReference type="Proteomes" id="UP001189122"/>
    </source>
</evidence>
<organism evidence="1">
    <name type="scientific">Spirodela intermedia</name>
    <name type="common">Intermediate duckweed</name>
    <dbReference type="NCBI Taxonomy" id="51605"/>
    <lineage>
        <taxon>Eukaryota</taxon>
        <taxon>Viridiplantae</taxon>
        <taxon>Streptophyta</taxon>
        <taxon>Embryophyta</taxon>
        <taxon>Tracheophyta</taxon>
        <taxon>Spermatophyta</taxon>
        <taxon>Magnoliopsida</taxon>
        <taxon>Liliopsida</taxon>
        <taxon>Araceae</taxon>
        <taxon>Lemnoideae</taxon>
        <taxon>Spirodela</taxon>
    </lineage>
</organism>
<dbReference type="AlphaFoldDB" id="A0A7I8IK17"/>
<accession>A0A7I8IK17</accession>
<dbReference type="Proteomes" id="UP001189122">
    <property type="component" value="Unassembled WGS sequence"/>
</dbReference>
<dbReference type="EMBL" id="LR743591">
    <property type="protein sequence ID" value="CAA2618502.1"/>
    <property type="molecule type" value="Genomic_DNA"/>
</dbReference>
<dbReference type="EMBL" id="CACRZD030000004">
    <property type="protein sequence ID" value="CAA6658221.1"/>
    <property type="molecule type" value="Genomic_DNA"/>
</dbReference>
<proteinExistence type="predicted"/>
<name>A0A7I8IK17_SPIIN</name>
<sequence length="31" mass="4065">MRRWFHGIEFIAETLNTHKRKKKKKRRKKRR</sequence>